<organism evidence="2 3">
    <name type="scientific">Oceanidesulfovibrio indonesiensis</name>
    <dbReference type="NCBI Taxonomy" id="54767"/>
    <lineage>
        <taxon>Bacteria</taxon>
        <taxon>Pseudomonadati</taxon>
        <taxon>Thermodesulfobacteriota</taxon>
        <taxon>Desulfovibrionia</taxon>
        <taxon>Desulfovibrionales</taxon>
        <taxon>Desulfovibrionaceae</taxon>
        <taxon>Oceanidesulfovibrio</taxon>
    </lineage>
</organism>
<dbReference type="PROSITE" id="PS00622">
    <property type="entry name" value="HTH_LUXR_1"/>
    <property type="match status" value="1"/>
</dbReference>
<comment type="caution">
    <text evidence="2">The sequence shown here is derived from an EMBL/GenBank/DDBJ whole genome shotgun (WGS) entry which is preliminary data.</text>
</comment>
<dbReference type="Gene3D" id="1.10.10.10">
    <property type="entry name" value="Winged helix-like DNA-binding domain superfamily/Winged helix DNA-binding domain"/>
    <property type="match status" value="1"/>
</dbReference>
<name>A0A7M3MDK6_9BACT</name>
<dbReference type="Proteomes" id="UP000448292">
    <property type="component" value="Unassembled WGS sequence"/>
</dbReference>
<sequence length="222" mass="25243">MALKNKYVGRAKLSQRDFIRLVGLFAMDMEAARIARELGFSRNTVNAYMRRIRERIAEESCIIAASRAGNEPATSGAFFVIRSAGNRGRSRKAGRMFLHGRVHEDKRLSIDVQKGHEAEVLHSLLGGRLQIDGQVFAEGWSLFSRGMEDGMSRDRSGCTVPGVTAMFDLLEDFLVSTRIRLEKFRGIKRTLVRLHIKESEFRFNNGENVERVLLEMLRKNPL</sequence>
<reference evidence="2 3" key="1">
    <citation type="submission" date="2018-06" db="EMBL/GenBank/DDBJ databases">
        <title>Complete genome of Desulfovibrio indonesiensis P37SLT.</title>
        <authorList>
            <person name="Crispim J.S."/>
            <person name="Vidigal P.M.P."/>
            <person name="Silva L.C.F."/>
            <person name="Laguardia C.N."/>
            <person name="Araujo L.C."/>
            <person name="Dias R.S."/>
            <person name="Sousa M.P."/>
            <person name="Paula S.O."/>
            <person name="Silva C."/>
        </authorList>
    </citation>
    <scope>NUCLEOTIDE SEQUENCE [LARGE SCALE GENOMIC DNA]</scope>
    <source>
        <strain evidence="2 3">P37SLT</strain>
    </source>
</reference>
<dbReference type="InterPro" id="IPR000792">
    <property type="entry name" value="Tscrpt_reg_LuxR_C"/>
</dbReference>
<keyword evidence="3" id="KW-1185">Reference proteome</keyword>
<protein>
    <recommendedName>
        <fullName evidence="1">HTH luxR-type domain-containing protein</fullName>
    </recommendedName>
</protein>
<evidence type="ECO:0000259" key="1">
    <source>
        <dbReference type="PROSITE" id="PS00622"/>
    </source>
</evidence>
<evidence type="ECO:0000313" key="3">
    <source>
        <dbReference type="Proteomes" id="UP000448292"/>
    </source>
</evidence>
<accession>A0A7M3MDK6</accession>
<dbReference type="OrthoDB" id="9783459at2"/>
<evidence type="ECO:0000313" key="2">
    <source>
        <dbReference type="EMBL" id="TVM16333.1"/>
    </source>
</evidence>
<dbReference type="AlphaFoldDB" id="A0A7M3MDK6"/>
<dbReference type="InterPro" id="IPR036388">
    <property type="entry name" value="WH-like_DNA-bd_sf"/>
</dbReference>
<proteinExistence type="predicted"/>
<dbReference type="GO" id="GO:0006355">
    <property type="term" value="P:regulation of DNA-templated transcription"/>
    <property type="evidence" value="ECO:0007669"/>
    <property type="project" value="InterPro"/>
</dbReference>
<feature type="domain" description="HTH luxR-type" evidence="1">
    <location>
        <begin position="28"/>
        <end position="55"/>
    </location>
</feature>
<dbReference type="EMBL" id="QMIE01000011">
    <property type="protein sequence ID" value="TVM16333.1"/>
    <property type="molecule type" value="Genomic_DNA"/>
</dbReference>
<gene>
    <name evidence="2" type="ORF">DPQ33_11945</name>
</gene>
<dbReference type="RefSeq" id="WP_144303457.1">
    <property type="nucleotide sequence ID" value="NZ_QMIE01000011.1"/>
</dbReference>